<dbReference type="RefSeq" id="WP_111357004.1">
    <property type="nucleotide sequence ID" value="NZ_NHSK01000004.1"/>
</dbReference>
<gene>
    <name evidence="1" type="ORF">CH338_10255</name>
</gene>
<name>A0A327KNN7_9BRAD</name>
<evidence type="ECO:0000313" key="2">
    <source>
        <dbReference type="Proteomes" id="UP000248863"/>
    </source>
</evidence>
<dbReference type="AlphaFoldDB" id="A0A327KNN7"/>
<evidence type="ECO:0000313" key="1">
    <source>
        <dbReference type="EMBL" id="RAI39203.1"/>
    </source>
</evidence>
<keyword evidence="2" id="KW-1185">Reference proteome</keyword>
<dbReference type="OrthoDB" id="7917257at2"/>
<sequence length="160" mass="18142">MPRIKPEDAERGALAEAAFRQWLDASRLPYIYATQTQESLPIHFRGALKRPDYLVALPFVGTLAFDVKSKNLYGGAYLFDVSEVERLDRFGDLFKIAVFFACLDPQGGPDSRWFRVETLRDHPRKKLRGRAVHVVPLSYGLAVNMQLSFQEALRNAISLA</sequence>
<comment type="caution">
    <text evidence="1">The sequence shown here is derived from an EMBL/GenBank/DDBJ whole genome shotgun (WGS) entry which is preliminary data.</text>
</comment>
<proteinExistence type="predicted"/>
<dbReference type="EMBL" id="NPEU01000086">
    <property type="protein sequence ID" value="RAI39203.1"/>
    <property type="molecule type" value="Genomic_DNA"/>
</dbReference>
<protein>
    <submittedName>
        <fullName evidence="1">Uncharacterized protein</fullName>
    </submittedName>
</protein>
<dbReference type="Proteomes" id="UP000248863">
    <property type="component" value="Unassembled WGS sequence"/>
</dbReference>
<organism evidence="1 2">
    <name type="scientific">Rhodoplanes elegans</name>
    <dbReference type="NCBI Taxonomy" id="29408"/>
    <lineage>
        <taxon>Bacteria</taxon>
        <taxon>Pseudomonadati</taxon>
        <taxon>Pseudomonadota</taxon>
        <taxon>Alphaproteobacteria</taxon>
        <taxon>Hyphomicrobiales</taxon>
        <taxon>Nitrobacteraceae</taxon>
        <taxon>Rhodoplanes</taxon>
    </lineage>
</organism>
<reference evidence="1 2" key="1">
    <citation type="submission" date="2017-07" db="EMBL/GenBank/DDBJ databases">
        <title>Draft Genome Sequences of Select Purple Nonsulfur Bacteria.</title>
        <authorList>
            <person name="Lasarre B."/>
            <person name="Mckinlay J.B."/>
        </authorList>
    </citation>
    <scope>NUCLEOTIDE SEQUENCE [LARGE SCALE GENOMIC DNA]</scope>
    <source>
        <strain evidence="1 2">DSM 11907</strain>
    </source>
</reference>
<accession>A0A327KNN7</accession>